<feature type="compositionally biased region" description="Basic and acidic residues" evidence="1">
    <location>
        <begin position="1"/>
        <end position="10"/>
    </location>
</feature>
<feature type="region of interest" description="Disordered" evidence="1">
    <location>
        <begin position="1"/>
        <end position="103"/>
    </location>
</feature>
<feature type="compositionally biased region" description="Low complexity" evidence="1">
    <location>
        <begin position="68"/>
        <end position="81"/>
    </location>
</feature>
<dbReference type="OrthoDB" id="1194693at2759"/>
<evidence type="ECO:0000313" key="2">
    <source>
        <dbReference type="EMBL" id="KAH7532728.1"/>
    </source>
</evidence>
<dbReference type="AlphaFoldDB" id="A0A978VI09"/>
<organism evidence="2 3">
    <name type="scientific">Ziziphus jujuba var. spinosa</name>
    <dbReference type="NCBI Taxonomy" id="714518"/>
    <lineage>
        <taxon>Eukaryota</taxon>
        <taxon>Viridiplantae</taxon>
        <taxon>Streptophyta</taxon>
        <taxon>Embryophyta</taxon>
        <taxon>Tracheophyta</taxon>
        <taxon>Spermatophyta</taxon>
        <taxon>Magnoliopsida</taxon>
        <taxon>eudicotyledons</taxon>
        <taxon>Gunneridae</taxon>
        <taxon>Pentapetalae</taxon>
        <taxon>rosids</taxon>
        <taxon>fabids</taxon>
        <taxon>Rosales</taxon>
        <taxon>Rhamnaceae</taxon>
        <taxon>Paliureae</taxon>
        <taxon>Ziziphus</taxon>
    </lineage>
</organism>
<sequence>MDVIDNEQKKGSSKNLKVHFELPHDAAKPPLPRQNSTSSSSSSSDSSLDSSVAANPPLELKQDGLEFQESSSSEISPPISQWSMQSASPSQSPNIFRPSGYDPARIPSSIFSKPSTAMEWSVASNESLFSIHVGNNSFSRDHLILLHKSGELNRPVDEFMNINPPTPPPPIAEVKPVESQNLNVEKDLEATEKPVEISEATNTSFKDSQEQNSNDKASPPADAVQHFVSVSCRSDESARSFQFPVLAGDAGRNSSAKVDLEKQSQEKQSQEKELQEVQEQEQPLRRSSTQKAAPTGWSNWMCCCWGSQGKVSDP</sequence>
<evidence type="ECO:0000313" key="3">
    <source>
        <dbReference type="Proteomes" id="UP000813462"/>
    </source>
</evidence>
<dbReference type="Proteomes" id="UP000813462">
    <property type="component" value="Unassembled WGS sequence"/>
</dbReference>
<feature type="compositionally biased region" description="Basic and acidic residues" evidence="1">
    <location>
        <begin position="184"/>
        <end position="196"/>
    </location>
</feature>
<dbReference type="PANTHER" id="PTHR33673">
    <property type="entry name" value="SUPPRESSOR SRP40-LIKE PROTEIN"/>
    <property type="match status" value="1"/>
</dbReference>
<dbReference type="EMBL" id="JAEACU010000004">
    <property type="protein sequence ID" value="KAH7532728.1"/>
    <property type="molecule type" value="Genomic_DNA"/>
</dbReference>
<feature type="region of interest" description="Disordered" evidence="1">
    <location>
        <begin position="244"/>
        <end position="300"/>
    </location>
</feature>
<feature type="compositionally biased region" description="Basic and acidic residues" evidence="1">
    <location>
        <begin position="18"/>
        <end position="27"/>
    </location>
</feature>
<protein>
    <submittedName>
        <fullName evidence="2">Uncharacterized protein</fullName>
    </submittedName>
</protein>
<feature type="compositionally biased region" description="Basic and acidic residues" evidence="1">
    <location>
        <begin position="258"/>
        <end position="275"/>
    </location>
</feature>
<dbReference type="PANTHER" id="PTHR33673:SF36">
    <property type="entry name" value="MYB-LIKE PROTEIN Q"/>
    <property type="match status" value="1"/>
</dbReference>
<comment type="caution">
    <text evidence="2">The sequence shown here is derived from an EMBL/GenBank/DDBJ whole genome shotgun (WGS) entry which is preliminary data.</text>
</comment>
<name>A0A978VI09_ZIZJJ</name>
<feature type="compositionally biased region" description="Polar residues" evidence="1">
    <location>
        <begin position="285"/>
        <end position="298"/>
    </location>
</feature>
<proteinExistence type="predicted"/>
<feature type="region of interest" description="Disordered" evidence="1">
    <location>
        <begin position="165"/>
        <end position="221"/>
    </location>
</feature>
<accession>A0A978VI09</accession>
<feature type="compositionally biased region" description="Polar residues" evidence="1">
    <location>
        <begin position="199"/>
        <end position="216"/>
    </location>
</feature>
<evidence type="ECO:0000256" key="1">
    <source>
        <dbReference type="SAM" id="MobiDB-lite"/>
    </source>
</evidence>
<feature type="compositionally biased region" description="Polar residues" evidence="1">
    <location>
        <begin position="82"/>
        <end position="94"/>
    </location>
</feature>
<feature type="compositionally biased region" description="Low complexity" evidence="1">
    <location>
        <begin position="36"/>
        <end position="51"/>
    </location>
</feature>
<gene>
    <name evidence="2" type="ORF">FEM48_Zijuj04G0053100</name>
</gene>
<reference evidence="2" key="1">
    <citation type="journal article" date="2021" name="Front. Plant Sci.">
        <title>Chromosome-Scale Genome Assembly for Chinese Sour Jujube and Insights Into Its Genome Evolution and Domestication Signature.</title>
        <authorList>
            <person name="Shen L.-Y."/>
            <person name="Luo H."/>
            <person name="Wang X.-L."/>
            <person name="Wang X.-M."/>
            <person name="Qiu X.-J."/>
            <person name="Liu H."/>
            <person name="Zhou S.-S."/>
            <person name="Jia K.-H."/>
            <person name="Nie S."/>
            <person name="Bao Y.-T."/>
            <person name="Zhang R.-G."/>
            <person name="Yun Q.-Z."/>
            <person name="Chai Y.-H."/>
            <person name="Lu J.-Y."/>
            <person name="Li Y."/>
            <person name="Zhao S.-W."/>
            <person name="Mao J.-F."/>
            <person name="Jia S.-G."/>
            <person name="Mao Y.-M."/>
        </authorList>
    </citation>
    <scope>NUCLEOTIDE SEQUENCE</scope>
    <source>
        <strain evidence="2">AT0</strain>
        <tissue evidence="2">Leaf</tissue>
    </source>
</reference>